<dbReference type="InterPro" id="IPR029063">
    <property type="entry name" value="SAM-dependent_MTases_sf"/>
</dbReference>
<comment type="caution">
    <text evidence="5">The sequence shown here is derived from an EMBL/GenBank/DDBJ whole genome shotgun (WGS) entry which is preliminary data.</text>
</comment>
<dbReference type="PANTHER" id="PTHR47441:SF3">
    <property type="entry name" value="RELEASE FACTOR GLUTAMINE METHYLTRANSFERASE"/>
    <property type="match status" value="1"/>
</dbReference>
<dbReference type="InterPro" id="IPR052663">
    <property type="entry name" value="RF_glutamine_MTase_cyano"/>
</dbReference>
<dbReference type="Gene3D" id="3.40.50.150">
    <property type="entry name" value="Vaccinia Virus protein VP39"/>
    <property type="match status" value="1"/>
</dbReference>
<dbReference type="SUPFAM" id="SSF53335">
    <property type="entry name" value="S-adenosyl-L-methionine-dependent methyltransferases"/>
    <property type="match status" value="1"/>
</dbReference>
<dbReference type="InterPro" id="IPR007848">
    <property type="entry name" value="Small_mtfrase_dom"/>
</dbReference>
<dbReference type="AlphaFoldDB" id="A0A9Q0FZ29"/>
<reference evidence="5" key="2">
    <citation type="journal article" date="2023" name="Plants (Basel)">
        <title>Annotation of the Turnera subulata (Passifloraceae) Draft Genome Reveals the S-Locus Evolved after the Divergence of Turneroideae from Passifloroideae in a Stepwise Manner.</title>
        <authorList>
            <person name="Henning P.M."/>
            <person name="Roalson E.H."/>
            <person name="Mir W."/>
            <person name="McCubbin A.G."/>
            <person name="Shore J.S."/>
        </authorList>
    </citation>
    <scope>NUCLEOTIDE SEQUENCE</scope>
    <source>
        <strain evidence="5">F60SS</strain>
    </source>
</reference>
<dbReference type="GO" id="GO:0008757">
    <property type="term" value="F:S-adenosylmethionine-dependent methyltransferase activity"/>
    <property type="evidence" value="ECO:0007669"/>
    <property type="project" value="UniProtKB-ARBA"/>
</dbReference>
<sequence length="356" mass="39144">MNLGLGRACLFSSCRPIFSASASLRTVKPQIPLFLRPPTHSASLLDVKKWHEWAKNLTSSVGSSFVEFDNGPDSSLLCRELNWLLEDALENHSSFHFPLSCERDGSDHDENVLLRTSLDDLYSLWKQRIEERRPFQYIVGCEHWRDLVLSVQEGVLIPRPETEKIIDLVGDIVSNNEELGQGIWADVGTGSGAIAIGIGRILGSHGRVLATDLSPVAVSVASFNVQRYGLQSVIEVRQGSLFEPLKDVEGELSGIVSNPPYIPSAHISGLQAEVGRHEPRIALDGGAGGMDFLLQLCNGAAAMLKPGGFFALETNGEEHCKFLIDHMQNNAARSFHNLNIVNDFAGMQRFVIGFRQ</sequence>
<accession>A0A9Q0FZ29</accession>
<keyword evidence="3" id="KW-0949">S-adenosyl-L-methionine</keyword>
<dbReference type="PROSITE" id="PS00092">
    <property type="entry name" value="N6_MTASE"/>
    <property type="match status" value="1"/>
</dbReference>
<dbReference type="Pfam" id="PF05175">
    <property type="entry name" value="MTS"/>
    <property type="match status" value="1"/>
</dbReference>
<dbReference type="OrthoDB" id="269872at2759"/>
<dbReference type="InterPro" id="IPR004556">
    <property type="entry name" value="HemK-like"/>
</dbReference>
<feature type="domain" description="Methyltransferase small" evidence="4">
    <location>
        <begin position="182"/>
        <end position="261"/>
    </location>
</feature>
<dbReference type="NCBIfam" id="TIGR00536">
    <property type="entry name" value="hemK_fam"/>
    <property type="match status" value="1"/>
</dbReference>
<evidence type="ECO:0000256" key="3">
    <source>
        <dbReference type="ARBA" id="ARBA00022691"/>
    </source>
</evidence>
<dbReference type="GO" id="GO:0003676">
    <property type="term" value="F:nucleic acid binding"/>
    <property type="evidence" value="ECO:0007669"/>
    <property type="project" value="InterPro"/>
</dbReference>
<dbReference type="GO" id="GO:0008276">
    <property type="term" value="F:protein methyltransferase activity"/>
    <property type="evidence" value="ECO:0007669"/>
    <property type="project" value="InterPro"/>
</dbReference>
<organism evidence="5 6">
    <name type="scientific">Turnera subulata</name>
    <dbReference type="NCBI Taxonomy" id="218843"/>
    <lineage>
        <taxon>Eukaryota</taxon>
        <taxon>Viridiplantae</taxon>
        <taxon>Streptophyta</taxon>
        <taxon>Embryophyta</taxon>
        <taxon>Tracheophyta</taxon>
        <taxon>Spermatophyta</taxon>
        <taxon>Magnoliopsida</taxon>
        <taxon>eudicotyledons</taxon>
        <taxon>Gunneridae</taxon>
        <taxon>Pentapetalae</taxon>
        <taxon>rosids</taxon>
        <taxon>fabids</taxon>
        <taxon>Malpighiales</taxon>
        <taxon>Passifloraceae</taxon>
        <taxon>Turnera</taxon>
    </lineage>
</organism>
<dbReference type="Proteomes" id="UP001141552">
    <property type="component" value="Unassembled WGS sequence"/>
</dbReference>
<reference evidence="5" key="1">
    <citation type="submission" date="2022-02" db="EMBL/GenBank/DDBJ databases">
        <authorList>
            <person name="Henning P.M."/>
            <person name="McCubbin A.G."/>
            <person name="Shore J.S."/>
        </authorList>
    </citation>
    <scope>NUCLEOTIDE SEQUENCE</scope>
    <source>
        <strain evidence="5">F60SS</strain>
        <tissue evidence="5">Leaves</tissue>
    </source>
</reference>
<dbReference type="EMBL" id="JAKUCV010003023">
    <property type="protein sequence ID" value="KAJ4840544.1"/>
    <property type="molecule type" value="Genomic_DNA"/>
</dbReference>
<keyword evidence="2" id="KW-0808">Transferase</keyword>
<name>A0A9Q0FZ29_9ROSI</name>
<evidence type="ECO:0000256" key="2">
    <source>
        <dbReference type="ARBA" id="ARBA00022679"/>
    </source>
</evidence>
<proteinExistence type="predicted"/>
<protein>
    <recommendedName>
        <fullName evidence="4">Methyltransferase small domain-containing protein</fullName>
    </recommendedName>
</protein>
<evidence type="ECO:0000313" key="6">
    <source>
        <dbReference type="Proteomes" id="UP001141552"/>
    </source>
</evidence>
<evidence type="ECO:0000313" key="5">
    <source>
        <dbReference type="EMBL" id="KAJ4840544.1"/>
    </source>
</evidence>
<evidence type="ECO:0000259" key="4">
    <source>
        <dbReference type="Pfam" id="PF05175"/>
    </source>
</evidence>
<dbReference type="GO" id="GO:0032259">
    <property type="term" value="P:methylation"/>
    <property type="evidence" value="ECO:0007669"/>
    <property type="project" value="UniProtKB-KW"/>
</dbReference>
<evidence type="ECO:0000256" key="1">
    <source>
        <dbReference type="ARBA" id="ARBA00022603"/>
    </source>
</evidence>
<dbReference type="PANTHER" id="PTHR47441">
    <property type="match status" value="1"/>
</dbReference>
<keyword evidence="6" id="KW-1185">Reference proteome</keyword>
<dbReference type="CDD" id="cd02440">
    <property type="entry name" value="AdoMet_MTases"/>
    <property type="match status" value="1"/>
</dbReference>
<dbReference type="InterPro" id="IPR002052">
    <property type="entry name" value="DNA_methylase_N6_adenine_CS"/>
</dbReference>
<gene>
    <name evidence="5" type="ORF">Tsubulata_047317</name>
</gene>
<keyword evidence="1" id="KW-0489">Methyltransferase</keyword>